<dbReference type="InterPro" id="IPR000709">
    <property type="entry name" value="Leu_Ile_Val-bd"/>
</dbReference>
<evidence type="ECO:0000256" key="5">
    <source>
        <dbReference type="SAM" id="SignalP"/>
    </source>
</evidence>
<dbReference type="Proteomes" id="UP000199245">
    <property type="component" value="Unassembled WGS sequence"/>
</dbReference>
<evidence type="ECO:0000256" key="4">
    <source>
        <dbReference type="ARBA" id="ARBA00022970"/>
    </source>
</evidence>
<name>A0A1G6QUJ7_9BRAD</name>
<evidence type="ECO:0000256" key="3">
    <source>
        <dbReference type="ARBA" id="ARBA00022729"/>
    </source>
</evidence>
<feature type="signal peptide" evidence="5">
    <location>
        <begin position="1"/>
        <end position="28"/>
    </location>
</feature>
<keyword evidence="3 5" id="KW-0732">Signal</keyword>
<accession>A0A1G6QUJ7</accession>
<dbReference type="InterPro" id="IPR051010">
    <property type="entry name" value="BCAA_transport"/>
</dbReference>
<dbReference type="RefSeq" id="WP_092081542.1">
    <property type="nucleotide sequence ID" value="NZ_FMZW01000006.1"/>
</dbReference>
<protein>
    <submittedName>
        <fullName evidence="7">Amino acid/amide ABC transporter substrate-binding protein, HAAT family</fullName>
    </submittedName>
</protein>
<evidence type="ECO:0000313" key="7">
    <source>
        <dbReference type="EMBL" id="SDC96099.1"/>
    </source>
</evidence>
<dbReference type="Pfam" id="PF13458">
    <property type="entry name" value="Peripla_BP_6"/>
    <property type="match status" value="1"/>
</dbReference>
<keyword evidence="4" id="KW-0029">Amino-acid transport</keyword>
<dbReference type="SUPFAM" id="SSF53822">
    <property type="entry name" value="Periplasmic binding protein-like I"/>
    <property type="match status" value="1"/>
</dbReference>
<sequence>MSTTRRDLLLSGIAIGAALASSNVSVMAAGQELTLGVVGVLSGPAAQWGLALRGAVELVAAEANRDGLIKVDGAPCKVNVVAIDSKYTAEGAAAAANTLAGQGVKFIIGPIGSPELTGVKPIAKRNSMLVMGNGYAKDALSPQLPLVFHMGPGPSGWAEPIIKIAKQKFGMKSVVLVAPNDQGGTDIASVDAEAYKRTGITASEEYYQRGTTNFAPIVTRIMNAKPDAVDLASSPPGDAGIIVKQLRQAGFEGPIGRLGGPGYTEISRVAGGDEVLKDFYWYEPVLIDEKVQMIADEYKKLLGAERPENNLFFQWVSAARMVTKAIAKAGTISDTAKVAEALRSLPVEDPNIGPGHWIGQEFFGINQELWFPFGVGLVEKGKLQPTIRVEAAGGK</sequence>
<dbReference type="PANTHER" id="PTHR30483">
    <property type="entry name" value="LEUCINE-SPECIFIC-BINDING PROTEIN"/>
    <property type="match status" value="1"/>
</dbReference>
<dbReference type="InterPro" id="IPR028081">
    <property type="entry name" value="Leu-bd"/>
</dbReference>
<organism evidence="7 8">
    <name type="scientific">Bradyrhizobium brasilense</name>
    <dbReference type="NCBI Taxonomy" id="1419277"/>
    <lineage>
        <taxon>Bacteria</taxon>
        <taxon>Pseudomonadati</taxon>
        <taxon>Pseudomonadota</taxon>
        <taxon>Alphaproteobacteria</taxon>
        <taxon>Hyphomicrobiales</taxon>
        <taxon>Nitrobacteraceae</taxon>
        <taxon>Bradyrhizobium</taxon>
    </lineage>
</organism>
<dbReference type="PANTHER" id="PTHR30483:SF6">
    <property type="entry name" value="PERIPLASMIC BINDING PROTEIN OF ABC TRANSPORTER FOR NATURAL AMINO ACIDS"/>
    <property type="match status" value="1"/>
</dbReference>
<dbReference type="Gene3D" id="3.40.50.2300">
    <property type="match status" value="2"/>
</dbReference>
<reference evidence="7 8" key="1">
    <citation type="submission" date="2016-10" db="EMBL/GenBank/DDBJ databases">
        <authorList>
            <person name="de Groot N.N."/>
        </authorList>
    </citation>
    <scope>NUCLEOTIDE SEQUENCE [LARGE SCALE GENOMIC DNA]</scope>
    <source>
        <strain evidence="7 8">R5</strain>
    </source>
</reference>
<comment type="similarity">
    <text evidence="1">Belongs to the leucine-binding protein family.</text>
</comment>
<evidence type="ECO:0000256" key="2">
    <source>
        <dbReference type="ARBA" id="ARBA00022448"/>
    </source>
</evidence>
<keyword evidence="2" id="KW-0813">Transport</keyword>
<feature type="domain" description="Leucine-binding protein" evidence="6">
    <location>
        <begin position="33"/>
        <end position="358"/>
    </location>
</feature>
<evidence type="ECO:0000256" key="1">
    <source>
        <dbReference type="ARBA" id="ARBA00010062"/>
    </source>
</evidence>
<gene>
    <name evidence="7" type="ORF">SAMN05216337_1006125</name>
</gene>
<dbReference type="InterPro" id="IPR028082">
    <property type="entry name" value="Peripla_BP_I"/>
</dbReference>
<feature type="chain" id="PRO_5011579962" evidence="5">
    <location>
        <begin position="29"/>
        <end position="395"/>
    </location>
</feature>
<evidence type="ECO:0000313" key="8">
    <source>
        <dbReference type="Proteomes" id="UP000199245"/>
    </source>
</evidence>
<dbReference type="AlphaFoldDB" id="A0A1G6QUJ7"/>
<proteinExistence type="inferred from homology"/>
<dbReference type="GO" id="GO:0006865">
    <property type="term" value="P:amino acid transport"/>
    <property type="evidence" value="ECO:0007669"/>
    <property type="project" value="UniProtKB-KW"/>
</dbReference>
<dbReference type="EMBL" id="FMZW01000006">
    <property type="protein sequence ID" value="SDC96099.1"/>
    <property type="molecule type" value="Genomic_DNA"/>
</dbReference>
<dbReference type="PRINTS" id="PR00337">
    <property type="entry name" value="LEUILEVALBP"/>
</dbReference>
<evidence type="ECO:0000259" key="6">
    <source>
        <dbReference type="Pfam" id="PF13458"/>
    </source>
</evidence>
<dbReference type="CDD" id="cd06336">
    <property type="entry name" value="PBP1_ABC_ligand_binding-like"/>
    <property type="match status" value="1"/>
</dbReference>